<gene>
    <name evidence="5" type="ORF">PMKS-001210</name>
</gene>
<keyword evidence="6" id="KW-1185">Reference proteome</keyword>
<feature type="compositionally biased region" description="Pro residues" evidence="4">
    <location>
        <begin position="417"/>
        <end position="429"/>
    </location>
</feature>
<keyword evidence="3" id="KW-0472">Membrane</keyword>
<sequence>MSFWENNKGSIKSGGLAVLKGAGKATSAVSKAGYSAYKNHNNNKKAGDKPEGEEEEEAAVESSNYGSMSYRDPRSFPPPPHHVGAGGQPGYSAVGTPAAGYQPQSPGYVQAQPQQQISAYSQQPQPYGQYGQPEYGHQTPAASYGQPQQQQPPPPAAVPYSQPPAGQYGQPQLPPANQYGQQPPASPYGQQPPGEQYGQQPPSNQYGQQQLPAAPYGQSPVANPYGQAPATPYGQAQPPANPYGQPPVQSQPQPQPPTPPYGQQPGSSPYGHPAAPPYGQQPAATPYGQQPAATSYGQQPAATPYGQQPAASPYEPQSSASTYGQSAATPYGQQQKQPPLPTPAPQQQTPAYQQPSAAQQGSLPTPPDVLSYTNPYHSVAPAQPEPPMSGYPARQSSNSVNGPPETPAAQQAGATPYPTPPARTPPPVASNPYQQQPGMPCERGSAEFAPPPVYGQQQPPPPPPARDDQSFSSASSYGQYKQPPTADTPSRSPYYPSPPNRAATSEPLPPTWTNMTSGVGGRDQAAGKPGEEVIVEPQFKTNLMDFDLKKFGAPPPRARLTKEEEQKYERRKADANRLKQIKEQSLQKARGTAEKSVSPYNSTFPSVAPSKNASVEQLNNVEAEPSYEVEAGSQSSFAPPTAPARPDLQAEDSQPIPFHLQDISQFQPPPLAHSITSVSDVSSPNSSYAAALSTPKPVLEKHKPPKPPKKIHQEVVIPKPEPPQPAASTSYNRPAMSIPAAPSVEKQAKKTPPPKPAKITDAHLKPKKVPPPKPAKSGKPVKPIKPVDLSSPSAVGEHNGEVESSAKGNHIRELQARLGNLGF</sequence>
<dbReference type="Proteomes" id="UP000186136">
    <property type="component" value="Unassembled WGS sequence"/>
</dbReference>
<dbReference type="GO" id="GO:0051016">
    <property type="term" value="P:barbed-end actin filament capping"/>
    <property type="evidence" value="ECO:0007669"/>
    <property type="project" value="InterPro"/>
</dbReference>
<feature type="compositionally biased region" description="Polar residues" evidence="4">
    <location>
        <begin position="470"/>
        <end position="479"/>
    </location>
</feature>
<feature type="compositionally biased region" description="Low complexity" evidence="4">
    <location>
        <begin position="407"/>
        <end position="416"/>
    </location>
</feature>
<comment type="similarity">
    <text evidence="2">Belongs to the AIM3 family.</text>
</comment>
<feature type="compositionally biased region" description="Low complexity" evidence="4">
    <location>
        <begin position="110"/>
        <end position="149"/>
    </location>
</feature>
<feature type="region of interest" description="Disordered" evidence="4">
    <location>
        <begin position="546"/>
        <end position="652"/>
    </location>
</feature>
<dbReference type="EMBL" id="BDGI01000044">
    <property type="protein sequence ID" value="GAV27742.1"/>
    <property type="molecule type" value="Genomic_DNA"/>
</dbReference>
<feature type="compositionally biased region" description="Low complexity" evidence="4">
    <location>
        <begin position="187"/>
        <end position="210"/>
    </location>
</feature>
<evidence type="ECO:0000313" key="5">
    <source>
        <dbReference type="EMBL" id="GAV27742.1"/>
    </source>
</evidence>
<feature type="compositionally biased region" description="Low complexity" evidence="4">
    <location>
        <begin position="277"/>
        <end position="287"/>
    </location>
</feature>
<accession>A0A1Q2YDX8</accession>
<dbReference type="Pfam" id="PF17096">
    <property type="entry name" value="AIM3"/>
    <property type="match status" value="1"/>
</dbReference>
<evidence type="ECO:0000256" key="2">
    <source>
        <dbReference type="ARBA" id="ARBA00005311"/>
    </source>
</evidence>
<evidence type="ECO:0000256" key="3">
    <source>
        <dbReference type="ARBA" id="ARBA00023136"/>
    </source>
</evidence>
<dbReference type="OrthoDB" id="3998277at2759"/>
<feature type="compositionally biased region" description="Polar residues" evidence="4">
    <location>
        <begin position="598"/>
        <end position="620"/>
    </location>
</feature>
<comment type="subcellular location">
    <subcellularLocation>
        <location evidence="1">Membrane raft</location>
        <topology evidence="1">Peripheral membrane protein</topology>
    </subcellularLocation>
</comment>
<dbReference type="GO" id="GO:0045121">
    <property type="term" value="C:membrane raft"/>
    <property type="evidence" value="ECO:0007669"/>
    <property type="project" value="UniProtKB-SubCell"/>
</dbReference>
<feature type="region of interest" description="Disordered" evidence="4">
    <location>
        <begin position="664"/>
        <end position="811"/>
    </location>
</feature>
<feature type="region of interest" description="Disordered" evidence="4">
    <location>
        <begin position="33"/>
        <end position="531"/>
    </location>
</feature>
<evidence type="ECO:0000256" key="4">
    <source>
        <dbReference type="SAM" id="MobiDB-lite"/>
    </source>
</evidence>
<dbReference type="InterPro" id="IPR031370">
    <property type="entry name" value="Aim3"/>
</dbReference>
<evidence type="ECO:0000313" key="6">
    <source>
        <dbReference type="Proteomes" id="UP000186136"/>
    </source>
</evidence>
<dbReference type="GO" id="GO:0030479">
    <property type="term" value="C:actin cortical patch"/>
    <property type="evidence" value="ECO:0007669"/>
    <property type="project" value="InterPro"/>
</dbReference>
<organism evidence="5 6">
    <name type="scientific">Pichia membranifaciens</name>
    <dbReference type="NCBI Taxonomy" id="4926"/>
    <lineage>
        <taxon>Eukaryota</taxon>
        <taxon>Fungi</taxon>
        <taxon>Dikarya</taxon>
        <taxon>Ascomycota</taxon>
        <taxon>Saccharomycotina</taxon>
        <taxon>Pichiomycetes</taxon>
        <taxon>Pichiales</taxon>
        <taxon>Pichiaceae</taxon>
        <taxon>Pichia</taxon>
    </lineage>
</organism>
<feature type="compositionally biased region" description="Low complexity" evidence="4">
    <location>
        <begin position="345"/>
        <end position="360"/>
    </location>
</feature>
<evidence type="ECO:0000256" key="1">
    <source>
        <dbReference type="ARBA" id="ARBA00004256"/>
    </source>
</evidence>
<feature type="compositionally biased region" description="Polar residues" evidence="4">
    <location>
        <begin position="291"/>
        <end position="332"/>
    </location>
</feature>
<reference evidence="5 6" key="1">
    <citation type="submission" date="2016-08" db="EMBL/GenBank/DDBJ databases">
        <title>Whole genome shotgun sequence of Pichia membranifaciens KS47-1.</title>
        <authorList>
            <person name="Konishi M."/>
            <person name="Ishida M."/>
            <person name="Arakawa T."/>
            <person name="Kato Y."/>
            <person name="Horiuchi J."/>
        </authorList>
    </citation>
    <scope>NUCLEOTIDE SEQUENCE [LARGE SCALE GENOMIC DNA]</scope>
    <source>
        <strain evidence="5 6">KS47-1</strain>
    </source>
</reference>
<evidence type="ECO:0008006" key="7">
    <source>
        <dbReference type="Google" id="ProtNLM"/>
    </source>
</evidence>
<feature type="compositionally biased region" description="Basic and acidic residues" evidence="4">
    <location>
        <begin position="560"/>
        <end position="582"/>
    </location>
</feature>
<feature type="compositionally biased region" description="Low complexity" evidence="4">
    <location>
        <begin position="674"/>
        <end position="687"/>
    </location>
</feature>
<name>A0A1Q2YDX8_9ASCO</name>
<proteinExistence type="inferred from homology"/>
<feature type="compositionally biased region" description="Pro residues" evidence="4">
    <location>
        <begin position="449"/>
        <end position="464"/>
    </location>
</feature>
<feature type="compositionally biased region" description="Pro residues" evidence="4">
    <location>
        <begin position="253"/>
        <end position="262"/>
    </location>
</feature>
<dbReference type="AlphaFoldDB" id="A0A1Q2YDX8"/>
<comment type="caution">
    <text evidence="5">The sequence shown here is derived from an EMBL/GenBank/DDBJ whole genome shotgun (WGS) entry which is preliminary data.</text>
</comment>
<protein>
    <recommendedName>
        <fullName evidence="7">Altered inheritance of mitochondria protein 3</fullName>
    </recommendedName>
</protein>